<dbReference type="EMBL" id="FQYW01000005">
    <property type="protein sequence ID" value="SHI44708.1"/>
    <property type="molecule type" value="Genomic_DNA"/>
</dbReference>
<proteinExistence type="predicted"/>
<dbReference type="OrthoDB" id="9815841at2"/>
<sequence>MKYINTNYSLFDSDTFVRYTDTNGSQYLCNGEAKLTLPAENTKLYVSMEIYPTNICTCWPIQIYFSDGTYNSIKVSTVQIYYYYDRKELRLCTNDSERLKTVINGTYRWHKIYLVIDSVAGTIDYYLDGDKVGTYSSYVKTGVKAISCKIKTNNDSSDNYRFRIRNIIISDQYFPINESIIVIPATVANNGFSYDESTGLYSTEAENSTLQAKPDLSVLNGYKVTACNVGMGTTELGDTIKNIKCDMGNYSNTKEIPTTGKGMYFDGLPTNISNITMTAKK</sequence>
<name>A0A1M6B802_9FIRM</name>
<protein>
    <recommendedName>
        <fullName evidence="3">Concanavalin A-like lectin/glucanases superfamily protein</fullName>
    </recommendedName>
</protein>
<accession>A0A1M6B802</accession>
<gene>
    <name evidence="1" type="ORF">SAMN02745671_00654</name>
</gene>
<evidence type="ECO:0000313" key="1">
    <source>
        <dbReference type="EMBL" id="SHI44708.1"/>
    </source>
</evidence>
<evidence type="ECO:0008006" key="3">
    <source>
        <dbReference type="Google" id="ProtNLM"/>
    </source>
</evidence>
<reference evidence="1 2" key="1">
    <citation type="submission" date="2016-11" db="EMBL/GenBank/DDBJ databases">
        <authorList>
            <person name="Jaros S."/>
            <person name="Januszkiewicz K."/>
            <person name="Wedrychowicz H."/>
        </authorList>
    </citation>
    <scope>NUCLEOTIDE SEQUENCE [LARGE SCALE GENOMIC DNA]</scope>
    <source>
        <strain evidence="1 2">DSM 3074</strain>
    </source>
</reference>
<organism evidence="1 2">
    <name type="scientific">Anaerovibrio lipolyticus DSM 3074</name>
    <dbReference type="NCBI Taxonomy" id="1120997"/>
    <lineage>
        <taxon>Bacteria</taxon>
        <taxon>Bacillati</taxon>
        <taxon>Bacillota</taxon>
        <taxon>Negativicutes</taxon>
        <taxon>Selenomonadales</taxon>
        <taxon>Selenomonadaceae</taxon>
        <taxon>Anaerovibrio</taxon>
    </lineage>
</organism>
<dbReference type="AlphaFoldDB" id="A0A1M6B802"/>
<dbReference type="InterPro" id="IPR013320">
    <property type="entry name" value="ConA-like_dom_sf"/>
</dbReference>
<evidence type="ECO:0000313" key="2">
    <source>
        <dbReference type="Proteomes" id="UP000191240"/>
    </source>
</evidence>
<dbReference type="Gene3D" id="2.60.120.200">
    <property type="match status" value="1"/>
</dbReference>
<dbReference type="RefSeq" id="WP_080325344.1">
    <property type="nucleotide sequence ID" value="NZ_FQYW01000005.1"/>
</dbReference>
<dbReference type="SUPFAM" id="SSF49899">
    <property type="entry name" value="Concanavalin A-like lectins/glucanases"/>
    <property type="match status" value="1"/>
</dbReference>
<dbReference type="Proteomes" id="UP000191240">
    <property type="component" value="Unassembled WGS sequence"/>
</dbReference>